<name>A0A9Q0DAF0_9TELE</name>
<dbReference type="GO" id="GO:0050765">
    <property type="term" value="P:negative regulation of phagocytosis"/>
    <property type="evidence" value="ECO:0007669"/>
    <property type="project" value="TreeGrafter"/>
</dbReference>
<feature type="domain" description="C2" evidence="7">
    <location>
        <begin position="1"/>
        <end position="96"/>
    </location>
</feature>
<dbReference type="InterPro" id="IPR037721">
    <property type="entry name" value="Ferlin"/>
</dbReference>
<evidence type="ECO:0000259" key="7">
    <source>
        <dbReference type="PROSITE" id="PS50004"/>
    </source>
</evidence>
<dbReference type="GO" id="GO:0033292">
    <property type="term" value="P:T-tubule organization"/>
    <property type="evidence" value="ECO:0007669"/>
    <property type="project" value="TreeGrafter"/>
</dbReference>
<dbReference type="Gene3D" id="2.60.40.150">
    <property type="entry name" value="C2 domain"/>
    <property type="match status" value="2"/>
</dbReference>
<dbReference type="GO" id="GO:0002281">
    <property type="term" value="P:macrophage activation involved in immune response"/>
    <property type="evidence" value="ECO:0007669"/>
    <property type="project" value="TreeGrafter"/>
</dbReference>
<dbReference type="GO" id="GO:0001778">
    <property type="term" value="P:plasma membrane repair"/>
    <property type="evidence" value="ECO:0007669"/>
    <property type="project" value="TreeGrafter"/>
</dbReference>
<keyword evidence="4" id="KW-1133">Transmembrane helix</keyword>
<feature type="region of interest" description="Disordered" evidence="6">
    <location>
        <begin position="152"/>
        <end position="213"/>
    </location>
</feature>
<comment type="caution">
    <text evidence="8">The sequence shown here is derived from an EMBL/GenBank/DDBJ whole genome shotgun (WGS) entry which is preliminary data.</text>
</comment>
<evidence type="ECO:0000256" key="6">
    <source>
        <dbReference type="SAM" id="MobiDB-lite"/>
    </source>
</evidence>
<evidence type="ECO:0000256" key="4">
    <source>
        <dbReference type="ARBA" id="ARBA00022989"/>
    </source>
</evidence>
<dbReference type="InterPro" id="IPR035892">
    <property type="entry name" value="C2_domain_sf"/>
</dbReference>
<proteinExistence type="predicted"/>
<keyword evidence="3" id="KW-0677">Repeat</keyword>
<dbReference type="CDD" id="cd08373">
    <property type="entry name" value="C2A_Ferlin"/>
    <property type="match status" value="1"/>
</dbReference>
<keyword evidence="9" id="KW-1185">Reference proteome</keyword>
<dbReference type="SUPFAM" id="SSF49562">
    <property type="entry name" value="C2 domain (Calcium/lipid-binding domain, CaLB)"/>
    <property type="match status" value="2"/>
</dbReference>
<gene>
    <name evidence="8" type="ORF">NHX12_013905</name>
</gene>
<sequence>MLRCVLQRAHNLRHSDPLAGVTFRGSKKKTKVIKNNPNPVWNEGFEWDLKGIPLDYAAEIHCVVKDHEKMGRNRFLGESRVSLRDVLNSPNLAACFTVSLLDAKRNNTGATLSLQDQLPSSSLPPSLSPRMISMDTMGEEDTESMLMLEPSEEQGLDDGGHSLVVSGPQGPQGRETPTGQTPKRPPPSYNAQAGLRKRRRGASSQNRPLPNKAQDLQVRVRVIEGRQLPGININPVVKVTVAGQTRRTRIRKGNSPVFDETFFLNFFETPSDLFDEPIFITVSIVLFLLHHEILFL</sequence>
<protein>
    <recommendedName>
        <fullName evidence="7">C2 domain-containing protein</fullName>
    </recommendedName>
</protein>
<dbReference type="GO" id="GO:0006906">
    <property type="term" value="P:vesicle fusion"/>
    <property type="evidence" value="ECO:0007669"/>
    <property type="project" value="TreeGrafter"/>
</dbReference>
<dbReference type="GO" id="GO:0030315">
    <property type="term" value="C:T-tubule"/>
    <property type="evidence" value="ECO:0007669"/>
    <property type="project" value="TreeGrafter"/>
</dbReference>
<dbReference type="SMART" id="SM00239">
    <property type="entry name" value="C2"/>
    <property type="match status" value="2"/>
</dbReference>
<accession>A0A9Q0DAF0</accession>
<evidence type="ECO:0000256" key="1">
    <source>
        <dbReference type="ARBA" id="ARBA00004167"/>
    </source>
</evidence>
<dbReference type="OrthoDB" id="270970at2759"/>
<comment type="subcellular location">
    <subcellularLocation>
        <location evidence="1">Membrane</location>
        <topology evidence="1">Single-pass membrane protein</topology>
    </subcellularLocation>
</comment>
<evidence type="ECO:0000256" key="5">
    <source>
        <dbReference type="ARBA" id="ARBA00023136"/>
    </source>
</evidence>
<dbReference type="PROSITE" id="PS50004">
    <property type="entry name" value="C2"/>
    <property type="match status" value="2"/>
</dbReference>
<feature type="domain" description="C2" evidence="7">
    <location>
        <begin position="199"/>
        <end position="296"/>
    </location>
</feature>
<dbReference type="PANTHER" id="PTHR12546:SF44">
    <property type="entry name" value="DYSFERLIN"/>
    <property type="match status" value="1"/>
</dbReference>
<dbReference type="InterPro" id="IPR000008">
    <property type="entry name" value="C2_dom"/>
</dbReference>
<evidence type="ECO:0000256" key="2">
    <source>
        <dbReference type="ARBA" id="ARBA00022692"/>
    </source>
</evidence>
<dbReference type="GO" id="GO:0002280">
    <property type="term" value="P:monocyte activation involved in immune response"/>
    <property type="evidence" value="ECO:0007669"/>
    <property type="project" value="TreeGrafter"/>
</dbReference>
<evidence type="ECO:0000313" key="8">
    <source>
        <dbReference type="EMBL" id="KAJ3585184.1"/>
    </source>
</evidence>
<dbReference type="GO" id="GO:0031410">
    <property type="term" value="C:cytoplasmic vesicle"/>
    <property type="evidence" value="ECO:0007669"/>
    <property type="project" value="TreeGrafter"/>
</dbReference>
<keyword evidence="2" id="KW-0812">Transmembrane</keyword>
<dbReference type="AlphaFoldDB" id="A0A9Q0DAF0"/>
<reference evidence="8" key="1">
    <citation type="submission" date="2022-07" db="EMBL/GenBank/DDBJ databases">
        <title>Chromosome-level genome of Muraenolepis orangiensis.</title>
        <authorList>
            <person name="Kim J."/>
        </authorList>
    </citation>
    <scope>NUCLEOTIDE SEQUENCE</scope>
    <source>
        <strain evidence="8">KU_S4_2022</strain>
        <tissue evidence="8">Muscle</tissue>
    </source>
</reference>
<evidence type="ECO:0000313" key="9">
    <source>
        <dbReference type="Proteomes" id="UP001148018"/>
    </source>
</evidence>
<feature type="compositionally biased region" description="Low complexity" evidence="6">
    <location>
        <begin position="112"/>
        <end position="129"/>
    </location>
</feature>
<organism evidence="8 9">
    <name type="scientific">Muraenolepis orangiensis</name>
    <name type="common">Patagonian moray cod</name>
    <dbReference type="NCBI Taxonomy" id="630683"/>
    <lineage>
        <taxon>Eukaryota</taxon>
        <taxon>Metazoa</taxon>
        <taxon>Chordata</taxon>
        <taxon>Craniata</taxon>
        <taxon>Vertebrata</taxon>
        <taxon>Euteleostomi</taxon>
        <taxon>Actinopterygii</taxon>
        <taxon>Neopterygii</taxon>
        <taxon>Teleostei</taxon>
        <taxon>Neoteleostei</taxon>
        <taxon>Acanthomorphata</taxon>
        <taxon>Zeiogadaria</taxon>
        <taxon>Gadariae</taxon>
        <taxon>Gadiformes</taxon>
        <taxon>Muraenolepidoidei</taxon>
        <taxon>Muraenolepididae</taxon>
        <taxon>Muraenolepis</taxon>
    </lineage>
</organism>
<dbReference type="PANTHER" id="PTHR12546">
    <property type="entry name" value="FER-1-LIKE"/>
    <property type="match status" value="1"/>
</dbReference>
<dbReference type="InterPro" id="IPR037726">
    <property type="entry name" value="C2A_Ferlin"/>
</dbReference>
<feature type="region of interest" description="Disordered" evidence="6">
    <location>
        <begin position="112"/>
        <end position="133"/>
    </location>
</feature>
<evidence type="ECO:0000256" key="3">
    <source>
        <dbReference type="ARBA" id="ARBA00022737"/>
    </source>
</evidence>
<dbReference type="Proteomes" id="UP001148018">
    <property type="component" value="Unassembled WGS sequence"/>
</dbReference>
<dbReference type="Pfam" id="PF00168">
    <property type="entry name" value="C2"/>
    <property type="match status" value="2"/>
</dbReference>
<dbReference type="EMBL" id="JANIIK010000118">
    <property type="protein sequence ID" value="KAJ3585184.1"/>
    <property type="molecule type" value="Genomic_DNA"/>
</dbReference>
<keyword evidence="5" id="KW-0472">Membrane</keyword>